<keyword evidence="3" id="KW-1185">Reference proteome</keyword>
<feature type="region of interest" description="Disordered" evidence="1">
    <location>
        <begin position="1"/>
        <end position="43"/>
    </location>
</feature>
<name>A0A5B7CIE3_PORTR</name>
<dbReference type="AlphaFoldDB" id="A0A5B7CIE3"/>
<feature type="compositionally biased region" description="Polar residues" evidence="1">
    <location>
        <begin position="1"/>
        <end position="20"/>
    </location>
</feature>
<proteinExistence type="predicted"/>
<gene>
    <name evidence="2" type="ORF">E2C01_001677</name>
</gene>
<organism evidence="2 3">
    <name type="scientific">Portunus trituberculatus</name>
    <name type="common">Swimming crab</name>
    <name type="synonym">Neptunus trituberculatus</name>
    <dbReference type="NCBI Taxonomy" id="210409"/>
    <lineage>
        <taxon>Eukaryota</taxon>
        <taxon>Metazoa</taxon>
        <taxon>Ecdysozoa</taxon>
        <taxon>Arthropoda</taxon>
        <taxon>Crustacea</taxon>
        <taxon>Multicrustacea</taxon>
        <taxon>Malacostraca</taxon>
        <taxon>Eumalacostraca</taxon>
        <taxon>Eucarida</taxon>
        <taxon>Decapoda</taxon>
        <taxon>Pleocyemata</taxon>
        <taxon>Brachyura</taxon>
        <taxon>Eubrachyura</taxon>
        <taxon>Portunoidea</taxon>
        <taxon>Portunidae</taxon>
        <taxon>Portuninae</taxon>
        <taxon>Portunus</taxon>
    </lineage>
</organism>
<protein>
    <submittedName>
        <fullName evidence="2">Uncharacterized protein</fullName>
    </submittedName>
</protein>
<comment type="caution">
    <text evidence="2">The sequence shown here is derived from an EMBL/GenBank/DDBJ whole genome shotgun (WGS) entry which is preliminary data.</text>
</comment>
<sequence length="60" mass="6850">MMESLSNSEFRIDSASSAKNIRTRAGVTKAQEKQMWHHRMTHLAPPCQVHEGIRTLSLFP</sequence>
<accession>A0A5B7CIE3</accession>
<dbReference type="EMBL" id="VSRR010000054">
    <property type="protein sequence ID" value="MPC09075.1"/>
    <property type="molecule type" value="Genomic_DNA"/>
</dbReference>
<reference evidence="2 3" key="1">
    <citation type="submission" date="2019-05" db="EMBL/GenBank/DDBJ databases">
        <title>Another draft genome of Portunus trituberculatus and its Hox gene families provides insights of decapod evolution.</title>
        <authorList>
            <person name="Jeong J.-H."/>
            <person name="Song I."/>
            <person name="Kim S."/>
            <person name="Choi T."/>
            <person name="Kim D."/>
            <person name="Ryu S."/>
            <person name="Kim W."/>
        </authorList>
    </citation>
    <scope>NUCLEOTIDE SEQUENCE [LARGE SCALE GENOMIC DNA]</scope>
    <source>
        <tissue evidence="2">Muscle</tissue>
    </source>
</reference>
<evidence type="ECO:0000313" key="2">
    <source>
        <dbReference type="EMBL" id="MPC09075.1"/>
    </source>
</evidence>
<evidence type="ECO:0000313" key="3">
    <source>
        <dbReference type="Proteomes" id="UP000324222"/>
    </source>
</evidence>
<evidence type="ECO:0000256" key="1">
    <source>
        <dbReference type="SAM" id="MobiDB-lite"/>
    </source>
</evidence>
<dbReference type="Proteomes" id="UP000324222">
    <property type="component" value="Unassembled WGS sequence"/>
</dbReference>